<feature type="chain" id="PRO_5017298572" evidence="3">
    <location>
        <begin position="26"/>
        <end position="675"/>
    </location>
</feature>
<dbReference type="Gene3D" id="4.10.1080.10">
    <property type="entry name" value="TSP type-3 repeat"/>
    <property type="match status" value="1"/>
</dbReference>
<dbReference type="InterPro" id="IPR028974">
    <property type="entry name" value="TSP_type-3_rpt"/>
</dbReference>
<evidence type="ECO:0000313" key="4">
    <source>
        <dbReference type="EMBL" id="RBP51746.1"/>
    </source>
</evidence>
<proteinExistence type="predicted"/>
<dbReference type="Proteomes" id="UP000253083">
    <property type="component" value="Unassembled WGS sequence"/>
</dbReference>
<dbReference type="InterPro" id="IPR029058">
    <property type="entry name" value="AB_hydrolase_fold"/>
</dbReference>
<dbReference type="Pfam" id="PF02412">
    <property type="entry name" value="TSP_3"/>
    <property type="match status" value="1"/>
</dbReference>
<evidence type="ECO:0000256" key="3">
    <source>
        <dbReference type="SAM" id="SignalP"/>
    </source>
</evidence>
<name>A0A395JLS3_9GAMM</name>
<sequence>MFKKQLIYVVAVLCAVGSLSQAAFAGSWQQNVAIGGFNSVNIYTPDTVSSIGSGKALMLVLHGCVQPISNYLTANLEDAAEQYGMVVAVPDAMNKAGFSCWSYWQGAVNRNSGDYANLVSLANTLSNDPLRNIDPEQVYLTGLSSGAAFAAQAACAAPDVFAGVAPSAGPTIGTSSNGAISSCEVVSPATFSSRCTAYAGAASSHFATQLAVVGHGSADTTVNTCYNQQNANGYAQLYGVSAIAGSNLVSDGVGHTAQESRWSDDRVAMLWFDGLDHSWSGGDGASGSYVSGESINFASYLASYFAQHNLRVDRNQRPVVSGLSAVSGSGVLLITGNASDADGSVLQVALSVSKIDANPPVLTQTINTPVDAVTGDFAAQTIALADGLYQVIARAEDNINALGESVEVTVRVGPPPPSSPPTLSDLTASVVGQCATIAGTVIDVNQDLSSVTVTFANGPVVAAVVEGSQFSASQCDLAGGSNSATVVALDGANLSSTQTVIFQVDAGITGDYNLHISQGHITWGVGYSQCYLAFGTASFTMREVPNGQSQCQWVADAEPSCAGPLQVCSGGGGALDTDGDGVADNVDNCPVDANSNQSDTDGDGIGDVCDNSSGGGSCTEITSSNYAHVAAGRATTSGYLVYALGSSDYLGWYNTFTVRTLAETSTGYFELASCP</sequence>
<accession>A0A395JLS3</accession>
<comment type="caution">
    <text evidence="4">The sequence shown here is derived from an EMBL/GenBank/DDBJ whole genome shotgun (WGS) entry which is preliminary data.</text>
</comment>
<keyword evidence="2" id="KW-0378">Hydrolase</keyword>
<dbReference type="PANTHER" id="PTHR43037:SF5">
    <property type="entry name" value="FERULOYL ESTERASE"/>
    <property type="match status" value="1"/>
</dbReference>
<dbReference type="Gene3D" id="3.40.50.1820">
    <property type="entry name" value="alpha/beta hydrolase"/>
    <property type="match status" value="1"/>
</dbReference>
<dbReference type="InterPro" id="IPR003367">
    <property type="entry name" value="Thrombospondin_3-like_rpt"/>
</dbReference>
<evidence type="ECO:0000256" key="2">
    <source>
        <dbReference type="ARBA" id="ARBA00022801"/>
    </source>
</evidence>
<dbReference type="GO" id="GO:0007155">
    <property type="term" value="P:cell adhesion"/>
    <property type="evidence" value="ECO:0007669"/>
    <property type="project" value="InterPro"/>
</dbReference>
<gene>
    <name evidence="4" type="ORF">DFR28_1021179</name>
</gene>
<evidence type="ECO:0000256" key="1">
    <source>
        <dbReference type="ARBA" id="ARBA00022729"/>
    </source>
</evidence>
<evidence type="ECO:0000313" key="5">
    <source>
        <dbReference type="Proteomes" id="UP000253083"/>
    </source>
</evidence>
<dbReference type="InterPro" id="IPR013783">
    <property type="entry name" value="Ig-like_fold"/>
</dbReference>
<dbReference type="PANTHER" id="PTHR43037">
    <property type="entry name" value="UNNAMED PRODUCT-RELATED"/>
    <property type="match status" value="1"/>
</dbReference>
<dbReference type="SUPFAM" id="SSF103647">
    <property type="entry name" value="TSP type-3 repeat"/>
    <property type="match status" value="1"/>
</dbReference>
<dbReference type="RefSeq" id="WP_113954490.1">
    <property type="nucleotide sequence ID" value="NZ_QNRT01000002.1"/>
</dbReference>
<keyword evidence="1 3" id="KW-0732">Signal</keyword>
<dbReference type="NCBIfam" id="TIGR01840">
    <property type="entry name" value="esterase_phb"/>
    <property type="match status" value="1"/>
</dbReference>
<dbReference type="InterPro" id="IPR050955">
    <property type="entry name" value="Plant_Biomass_Hydrol_Est"/>
</dbReference>
<dbReference type="OrthoDB" id="5291933at2"/>
<dbReference type="InParanoid" id="A0A395JLS3"/>
<dbReference type="GO" id="GO:0005576">
    <property type="term" value="C:extracellular region"/>
    <property type="evidence" value="ECO:0007669"/>
    <property type="project" value="InterPro"/>
</dbReference>
<feature type="signal peptide" evidence="3">
    <location>
        <begin position="1"/>
        <end position="25"/>
    </location>
</feature>
<dbReference type="Pfam" id="PF10503">
    <property type="entry name" value="Esterase_PHB"/>
    <property type="match status" value="1"/>
</dbReference>
<dbReference type="SUPFAM" id="SSF53474">
    <property type="entry name" value="alpha/beta-Hydrolases"/>
    <property type="match status" value="2"/>
</dbReference>
<keyword evidence="5" id="KW-1185">Reference proteome</keyword>
<dbReference type="EMBL" id="QNRT01000002">
    <property type="protein sequence ID" value="RBP51746.1"/>
    <property type="molecule type" value="Genomic_DNA"/>
</dbReference>
<organism evidence="4 5">
    <name type="scientific">Arenicella xantha</name>
    <dbReference type="NCBI Taxonomy" id="644221"/>
    <lineage>
        <taxon>Bacteria</taxon>
        <taxon>Pseudomonadati</taxon>
        <taxon>Pseudomonadota</taxon>
        <taxon>Gammaproteobacteria</taxon>
        <taxon>Arenicellales</taxon>
        <taxon>Arenicellaceae</taxon>
        <taxon>Arenicella</taxon>
    </lineage>
</organism>
<dbReference type="GO" id="GO:0005509">
    <property type="term" value="F:calcium ion binding"/>
    <property type="evidence" value="ECO:0007669"/>
    <property type="project" value="InterPro"/>
</dbReference>
<dbReference type="GO" id="GO:0016787">
    <property type="term" value="F:hydrolase activity"/>
    <property type="evidence" value="ECO:0007669"/>
    <property type="project" value="UniProtKB-KW"/>
</dbReference>
<dbReference type="InterPro" id="IPR010126">
    <property type="entry name" value="Esterase_phb"/>
</dbReference>
<protein>
    <submittedName>
        <fullName evidence="4">Poly(Hydroxyalkanoate) depolymerase family esterase</fullName>
    </submittedName>
</protein>
<dbReference type="AlphaFoldDB" id="A0A395JLS3"/>
<reference evidence="4 5" key="1">
    <citation type="submission" date="2018-06" db="EMBL/GenBank/DDBJ databases">
        <title>Genomic Encyclopedia of Type Strains, Phase IV (KMG-IV): sequencing the most valuable type-strain genomes for metagenomic binning, comparative biology and taxonomic classification.</title>
        <authorList>
            <person name="Goeker M."/>
        </authorList>
    </citation>
    <scope>NUCLEOTIDE SEQUENCE [LARGE SCALE GENOMIC DNA]</scope>
    <source>
        <strain evidence="4 5">DSM 24032</strain>
    </source>
</reference>
<dbReference type="Gene3D" id="2.60.40.10">
    <property type="entry name" value="Immunoglobulins"/>
    <property type="match status" value="1"/>
</dbReference>